<comment type="caution">
    <text evidence="3">The sequence shown here is derived from an EMBL/GenBank/DDBJ whole genome shotgun (WGS) entry which is preliminary data.</text>
</comment>
<evidence type="ECO:0000256" key="2">
    <source>
        <dbReference type="SAM" id="MobiDB-lite"/>
    </source>
</evidence>
<gene>
    <name evidence="3" type="ORF">HYH03_007341</name>
</gene>
<feature type="compositionally biased region" description="Pro residues" evidence="2">
    <location>
        <begin position="332"/>
        <end position="345"/>
    </location>
</feature>
<dbReference type="Gene3D" id="3.80.10.10">
    <property type="entry name" value="Ribonuclease Inhibitor"/>
    <property type="match status" value="1"/>
</dbReference>
<feature type="region of interest" description="Disordered" evidence="2">
    <location>
        <begin position="314"/>
        <end position="346"/>
    </location>
</feature>
<dbReference type="SUPFAM" id="SSF52047">
    <property type="entry name" value="RNI-like"/>
    <property type="match status" value="1"/>
</dbReference>
<dbReference type="EMBL" id="JAEHOE010000030">
    <property type="protein sequence ID" value="KAG2494575.1"/>
    <property type="molecule type" value="Genomic_DNA"/>
</dbReference>
<evidence type="ECO:0000313" key="4">
    <source>
        <dbReference type="Proteomes" id="UP000612055"/>
    </source>
</evidence>
<evidence type="ECO:0000313" key="3">
    <source>
        <dbReference type="EMBL" id="KAG2494575.1"/>
    </source>
</evidence>
<protein>
    <submittedName>
        <fullName evidence="3">Uncharacterized protein</fullName>
    </submittedName>
</protein>
<accession>A0A836BZD9</accession>
<evidence type="ECO:0000256" key="1">
    <source>
        <dbReference type="ARBA" id="ARBA00004430"/>
    </source>
</evidence>
<reference evidence="3" key="1">
    <citation type="journal article" date="2020" name="bioRxiv">
        <title>Comparative genomics of Chlamydomonas.</title>
        <authorList>
            <person name="Craig R.J."/>
            <person name="Hasan A.R."/>
            <person name="Ness R.W."/>
            <person name="Keightley P.D."/>
        </authorList>
    </citation>
    <scope>NUCLEOTIDE SEQUENCE</scope>
    <source>
        <strain evidence="3">CCAP 11/70</strain>
    </source>
</reference>
<name>A0A836BZD9_9CHLO</name>
<proteinExistence type="predicted"/>
<dbReference type="Proteomes" id="UP000612055">
    <property type="component" value="Unassembled WGS sequence"/>
</dbReference>
<dbReference type="GO" id="GO:0005930">
    <property type="term" value="C:axoneme"/>
    <property type="evidence" value="ECO:0007669"/>
    <property type="project" value="UniProtKB-SubCell"/>
</dbReference>
<comment type="subcellular location">
    <subcellularLocation>
        <location evidence="1">Cytoplasm</location>
        <location evidence="1">Cytoskeleton</location>
        <location evidence="1">Cilium axoneme</location>
    </subcellularLocation>
</comment>
<feature type="compositionally biased region" description="Gly residues" evidence="2">
    <location>
        <begin position="491"/>
        <end position="510"/>
    </location>
</feature>
<dbReference type="AlphaFoldDB" id="A0A836BZD9"/>
<organism evidence="3 4">
    <name type="scientific">Edaphochlamys debaryana</name>
    <dbReference type="NCBI Taxonomy" id="47281"/>
    <lineage>
        <taxon>Eukaryota</taxon>
        <taxon>Viridiplantae</taxon>
        <taxon>Chlorophyta</taxon>
        <taxon>core chlorophytes</taxon>
        <taxon>Chlorophyceae</taxon>
        <taxon>CS clade</taxon>
        <taxon>Chlamydomonadales</taxon>
        <taxon>Chlamydomonadales incertae sedis</taxon>
        <taxon>Edaphochlamys</taxon>
    </lineage>
</organism>
<sequence length="722" mass="74986">MASTSQPAPGACGLLSAPIPYLIVERLDVDSKRAFRGLCRAALAVVDQAATELSLASVPSDVSRTDAVSSLLRRVERGARPLRLDLRWRPHEPKPGQQLQAAATSLLHTIAVACSTTNNALPTTELVLSVGQLSLGVAFAATAALPALKALHLDGSPAHTHPSTLDTEAVASLLQLVESGLQELKLTECRGPPELWTALPSATALASLALSSVELEAAHVSTLASLTQLRSLDLGMSCPGAAGGLVPTLIEPLTELTRLKLSWRLGRKKDAEGPGSLEAFAHLPRLVDLDLSGCEGEMETPTLITQRGADRTSWTWRCGTDPNWRDDDTDPPEPQGPAPPLPLPPGLQELRVGGVMSLAVMASLRPAMAGLPKVWFQSQWNPYENVLLSLIPGAHANPDHELLPEAEDALVAAAAFLAGRLVWTGTDAERRPQSLVVCYGNRFAPAAVGPVGEASWAEALGFGSEDMGSDDDESDGGGASGGSGSAEEGAVVGGGGRGNAGGGGGSSRGGGQGSGRAACAACGGGEPTHARWLLALWMLQPAHLKLSNFALSPADLGIIAGSMPGLQSLTLDAGTFHFATLRCLGRLPRLRKLHLCVERMWRPGQPVPVRFAAAQLMELFVMSDASASAAAAAAATAAADGHAGPSRTGGAAGAGSGAQRGGRANSLYHGLRALTLGLTVELEYYCESPIADDVHLLESSLNAQLKQRRLLGCVESWPVNYI</sequence>
<keyword evidence="4" id="KW-1185">Reference proteome</keyword>
<dbReference type="InterPro" id="IPR032675">
    <property type="entry name" value="LRR_dom_sf"/>
</dbReference>
<feature type="region of interest" description="Disordered" evidence="2">
    <location>
        <begin position="462"/>
        <end position="510"/>
    </location>
</feature>